<feature type="region of interest" description="Disordered" evidence="1">
    <location>
        <begin position="1"/>
        <end position="46"/>
    </location>
</feature>
<proteinExistence type="predicted"/>
<dbReference type="EMBL" id="CP003969">
    <property type="protein sequence ID" value="AGP40812.1"/>
    <property type="molecule type" value="Genomic_DNA"/>
</dbReference>
<feature type="compositionally biased region" description="Basic and acidic residues" evidence="1">
    <location>
        <begin position="15"/>
        <end position="33"/>
    </location>
</feature>
<organism evidence="2 3">
    <name type="scientific">Sorangium cellulosum So0157-2</name>
    <dbReference type="NCBI Taxonomy" id="1254432"/>
    <lineage>
        <taxon>Bacteria</taxon>
        <taxon>Pseudomonadati</taxon>
        <taxon>Myxococcota</taxon>
        <taxon>Polyangia</taxon>
        <taxon>Polyangiales</taxon>
        <taxon>Polyangiaceae</taxon>
        <taxon>Sorangium</taxon>
    </lineage>
</organism>
<evidence type="ECO:0000313" key="3">
    <source>
        <dbReference type="Proteomes" id="UP000014803"/>
    </source>
</evidence>
<evidence type="ECO:0000313" key="2">
    <source>
        <dbReference type="EMBL" id="AGP40812.1"/>
    </source>
</evidence>
<feature type="region of interest" description="Disordered" evidence="1">
    <location>
        <begin position="119"/>
        <end position="169"/>
    </location>
</feature>
<feature type="compositionally biased region" description="Basic and acidic residues" evidence="1">
    <location>
        <begin position="130"/>
        <end position="169"/>
    </location>
</feature>
<reference evidence="2 3" key="1">
    <citation type="journal article" date="2013" name="Sci. Rep.">
        <title>Extraordinary expansion of a Sorangium cellulosum genome from an alkaline milieu.</title>
        <authorList>
            <person name="Han K."/>
            <person name="Li Z.F."/>
            <person name="Peng R."/>
            <person name="Zhu L.P."/>
            <person name="Zhou T."/>
            <person name="Wang L.G."/>
            <person name="Li S.G."/>
            <person name="Zhang X.B."/>
            <person name="Hu W."/>
            <person name="Wu Z.H."/>
            <person name="Qin N."/>
            <person name="Li Y.Z."/>
        </authorList>
    </citation>
    <scope>NUCLEOTIDE SEQUENCE [LARGE SCALE GENOMIC DNA]</scope>
    <source>
        <strain evidence="2 3">So0157-2</strain>
    </source>
</reference>
<dbReference type="KEGG" id="scu:SCE1572_43785"/>
<accession>S4Y5X6</accession>
<dbReference type="AlphaFoldDB" id="S4Y5X6"/>
<dbReference type="HOGENOM" id="CLU_134446_0_0_7"/>
<name>S4Y5X6_SORCE</name>
<gene>
    <name evidence="2" type="ORF">SCE1572_43785</name>
</gene>
<sequence>MVSARDPPHGRIAVRARDPPHGRIPTRTRDPRYAGKLARRPQVCEGSPMGDSFERCAVCEDGELVEREGGAPGDPRARTRMARVVIQGRSLSLCRTHAATVAAAMPETFEEMRELFVGLKRGGQPPPRDVAVERRSPIPRRNPEDRRVFPPRPEGRRLGGGRRATDPAE</sequence>
<dbReference type="Proteomes" id="UP000014803">
    <property type="component" value="Chromosome"/>
</dbReference>
<dbReference type="STRING" id="1254432.SCE1572_43785"/>
<evidence type="ECO:0000256" key="1">
    <source>
        <dbReference type="SAM" id="MobiDB-lite"/>
    </source>
</evidence>
<dbReference type="PATRIC" id="fig|1254432.3.peg.9894"/>
<protein>
    <submittedName>
        <fullName evidence="2">Uncharacterized protein</fullName>
    </submittedName>
</protein>